<dbReference type="EMBL" id="NBNE01000186">
    <property type="protein sequence ID" value="OWZ21825.1"/>
    <property type="molecule type" value="Genomic_DNA"/>
</dbReference>
<comment type="caution">
    <text evidence="2">The sequence shown here is derived from an EMBL/GenBank/DDBJ whole genome shotgun (WGS) entry which is preliminary data.</text>
</comment>
<protein>
    <submittedName>
        <fullName evidence="2">Uncharacterized protein</fullName>
    </submittedName>
</protein>
<proteinExistence type="predicted"/>
<sequence length="384" mass="42301">MPSAKTLRTVDVEIITNAECCKLFTGGTVVDKSPFTFSMVGFAYGKVETTSRKGKVKVKLVANGRWPEEDAQTTKLTEADIVHGRRGWVLCRGYHTSSVGRSPNVGLWIKSRLSLGCCAETRAAQCHLWEGNTSIDKKHKITILVIVQEMKQCHDKVYHKFNGIDETAVRDTRLLLGDVGGKLVGESRVLPLLDISSFEISQVTIRSILDYVYYKEGGRTTPPGMVFGASIFDEAPGQTDTETQVVRSLPAVSSVTEVVLSDGLSDSDEEANTNEESKEAERCSRTTRQLGPKRRRLTKNVLPAVSEATNFSLVTGAVDVLCSTMQHLYQPVVHDTLQAAPTFLGELRVIELPTSTEALAEITAWIDDRLCLEYLSLMMIGNKL</sequence>
<accession>A0A225WVY7</accession>
<organism evidence="2 3">
    <name type="scientific">Phytophthora megakarya</name>
    <dbReference type="NCBI Taxonomy" id="4795"/>
    <lineage>
        <taxon>Eukaryota</taxon>
        <taxon>Sar</taxon>
        <taxon>Stramenopiles</taxon>
        <taxon>Oomycota</taxon>
        <taxon>Peronosporomycetes</taxon>
        <taxon>Peronosporales</taxon>
        <taxon>Peronosporaceae</taxon>
        <taxon>Phytophthora</taxon>
    </lineage>
</organism>
<evidence type="ECO:0000313" key="2">
    <source>
        <dbReference type="EMBL" id="OWZ21825.1"/>
    </source>
</evidence>
<dbReference type="AlphaFoldDB" id="A0A225WVY7"/>
<dbReference type="Proteomes" id="UP000198211">
    <property type="component" value="Unassembled WGS sequence"/>
</dbReference>
<name>A0A225WVY7_9STRA</name>
<dbReference type="OrthoDB" id="129835at2759"/>
<gene>
    <name evidence="2" type="ORF">PHMEG_0003577</name>
</gene>
<feature type="region of interest" description="Disordered" evidence="1">
    <location>
        <begin position="263"/>
        <end position="289"/>
    </location>
</feature>
<evidence type="ECO:0000313" key="3">
    <source>
        <dbReference type="Proteomes" id="UP000198211"/>
    </source>
</evidence>
<feature type="compositionally biased region" description="Basic and acidic residues" evidence="1">
    <location>
        <begin position="275"/>
        <end position="284"/>
    </location>
</feature>
<reference evidence="3" key="1">
    <citation type="submission" date="2017-03" db="EMBL/GenBank/DDBJ databases">
        <title>Phytopthora megakarya and P. palmivora, two closely related causual agents of cacao black pod achieved similar genome size and gene model numbers by different mechanisms.</title>
        <authorList>
            <person name="Ali S."/>
            <person name="Shao J."/>
            <person name="Larry D.J."/>
            <person name="Kronmiller B."/>
            <person name="Shen D."/>
            <person name="Strem M.D."/>
            <person name="Melnick R.L."/>
            <person name="Guiltinan M.J."/>
            <person name="Tyler B.M."/>
            <person name="Meinhardt L.W."/>
            <person name="Bailey B.A."/>
        </authorList>
    </citation>
    <scope>NUCLEOTIDE SEQUENCE [LARGE SCALE GENOMIC DNA]</scope>
    <source>
        <strain evidence="3">zdho120</strain>
    </source>
</reference>
<evidence type="ECO:0000256" key="1">
    <source>
        <dbReference type="SAM" id="MobiDB-lite"/>
    </source>
</evidence>
<keyword evidence="3" id="KW-1185">Reference proteome</keyword>